<dbReference type="Gene3D" id="3.40.50.300">
    <property type="entry name" value="P-loop containing nucleotide triphosphate hydrolases"/>
    <property type="match status" value="1"/>
</dbReference>
<gene>
    <name evidence="7" type="ORF">GMARGA_LOCUS23952</name>
</gene>
<feature type="non-terminal residue" evidence="7">
    <location>
        <position position="1"/>
    </location>
</feature>
<dbReference type="Proteomes" id="UP000789901">
    <property type="component" value="Unassembled WGS sequence"/>
</dbReference>
<dbReference type="PANTHER" id="PTHR13710">
    <property type="entry name" value="DNA HELICASE RECQ FAMILY MEMBER"/>
    <property type="match status" value="1"/>
</dbReference>
<comment type="catalytic activity">
    <reaction evidence="4">
        <text>Couples ATP hydrolysis with the unwinding of duplex DNA by translocating in the 3'-5' direction.</text>
        <dbReference type="EC" id="5.6.2.4"/>
    </reaction>
</comment>
<dbReference type="InterPro" id="IPR027417">
    <property type="entry name" value="P-loop_NTPase"/>
</dbReference>
<dbReference type="PROSITE" id="PS51194">
    <property type="entry name" value="HELICASE_CTER"/>
    <property type="match status" value="1"/>
</dbReference>
<proteinExistence type="inferred from homology"/>
<keyword evidence="2" id="KW-0238">DNA-binding</keyword>
<feature type="domain" description="Helicase C-terminal" evidence="6">
    <location>
        <begin position="466"/>
        <end position="549"/>
    </location>
</feature>
<evidence type="ECO:0000256" key="3">
    <source>
        <dbReference type="ARBA" id="ARBA00023235"/>
    </source>
</evidence>
<evidence type="ECO:0000256" key="5">
    <source>
        <dbReference type="ARBA" id="ARBA00034808"/>
    </source>
</evidence>
<dbReference type="Pfam" id="PF00271">
    <property type="entry name" value="Helicase_C"/>
    <property type="match status" value="1"/>
</dbReference>
<evidence type="ECO:0000259" key="6">
    <source>
        <dbReference type="PROSITE" id="PS51194"/>
    </source>
</evidence>
<evidence type="ECO:0000313" key="8">
    <source>
        <dbReference type="Proteomes" id="UP000789901"/>
    </source>
</evidence>
<evidence type="ECO:0000313" key="7">
    <source>
        <dbReference type="EMBL" id="CAG8804860.1"/>
    </source>
</evidence>
<organism evidence="7 8">
    <name type="scientific">Gigaspora margarita</name>
    <dbReference type="NCBI Taxonomy" id="4874"/>
    <lineage>
        <taxon>Eukaryota</taxon>
        <taxon>Fungi</taxon>
        <taxon>Fungi incertae sedis</taxon>
        <taxon>Mucoromycota</taxon>
        <taxon>Glomeromycotina</taxon>
        <taxon>Glomeromycetes</taxon>
        <taxon>Diversisporales</taxon>
        <taxon>Gigasporaceae</taxon>
        <taxon>Gigaspora</taxon>
    </lineage>
</organism>
<keyword evidence="8" id="KW-1185">Reference proteome</keyword>
<dbReference type="InterPro" id="IPR001650">
    <property type="entry name" value="Helicase_C-like"/>
</dbReference>
<evidence type="ECO:0000256" key="1">
    <source>
        <dbReference type="ARBA" id="ARBA00005446"/>
    </source>
</evidence>
<sequence length="549" mass="64144">TTLRKSLQKESQQINHSLQYKELYIENGIVLEANGKHLSLKETQALIIIKDQQLGSTILIDTKQYLILVLTQACSNCFQANQKWKIAKLELTVKYISKCQEYKSYMTFNNKAEGMNYTLAYTTARLFRGVTRHALQNILASFGITSQICEKTYNIYQNRLFLQIVDGAKKSAELALRQCIEFINLSENSEFSTQEIFDQNKDNLDTNFNYQVVKKFSIKFDTSWNHCRNANQRSKEDLDSNKTLGHIPIVNRVFADLKHVSKNIQKNLTGCCLKDPNEKTPTEEDLRYIQVEGLIKYLQNDHSDCWNKYHNNESYRTMMAKIRAFSENIDFSEEDYYNISLLENERSNQQAINIKKIHERNKQRATKYIANCKELAEFDFNQTTFVLIQLAAKKIFRYKQLRNGQLEAIYNYIDQQKDTLVLVKTGDNLQINLAKFSVIRGNILICQELQFEVYKKKDKETEIIKQLIDLIDKVKEGLIIIYCARKKDCDNLLDLLLQHLDLIILDIFYSKIQGETKKNTLCKWRKKKTRIMIATIAFGIGMDIDDIRL</sequence>
<feature type="non-terminal residue" evidence="7">
    <location>
        <position position="549"/>
    </location>
</feature>
<dbReference type="SUPFAM" id="SSF52540">
    <property type="entry name" value="P-loop containing nucleoside triphosphate hydrolases"/>
    <property type="match status" value="1"/>
</dbReference>
<protein>
    <recommendedName>
        <fullName evidence="5">DNA 3'-5' helicase</fullName>
        <ecNumber evidence="5">5.6.2.4</ecNumber>
    </recommendedName>
</protein>
<keyword evidence="3" id="KW-0413">Isomerase</keyword>
<accession>A0ABN7VXQ4</accession>
<name>A0ABN7VXQ4_GIGMA</name>
<evidence type="ECO:0000256" key="2">
    <source>
        <dbReference type="ARBA" id="ARBA00023125"/>
    </source>
</evidence>
<comment type="caution">
    <text evidence="7">The sequence shown here is derived from an EMBL/GenBank/DDBJ whole genome shotgun (WGS) entry which is preliminary data.</text>
</comment>
<evidence type="ECO:0000256" key="4">
    <source>
        <dbReference type="ARBA" id="ARBA00034617"/>
    </source>
</evidence>
<dbReference type="EC" id="5.6.2.4" evidence="5"/>
<reference evidence="7 8" key="1">
    <citation type="submission" date="2021-06" db="EMBL/GenBank/DDBJ databases">
        <authorList>
            <person name="Kallberg Y."/>
            <person name="Tangrot J."/>
            <person name="Rosling A."/>
        </authorList>
    </citation>
    <scope>NUCLEOTIDE SEQUENCE [LARGE SCALE GENOMIC DNA]</scope>
    <source>
        <strain evidence="7 8">120-4 pot B 10/14</strain>
    </source>
</reference>
<comment type="similarity">
    <text evidence="1">Belongs to the helicase family. RecQ subfamily.</text>
</comment>
<dbReference type="PANTHER" id="PTHR13710:SF105">
    <property type="entry name" value="ATP-DEPENDENT DNA HELICASE Q1"/>
    <property type="match status" value="1"/>
</dbReference>
<dbReference type="EMBL" id="CAJVQB010024751">
    <property type="protein sequence ID" value="CAG8804860.1"/>
    <property type="molecule type" value="Genomic_DNA"/>
</dbReference>